<proteinExistence type="predicted"/>
<name>A0A395LK36_9SPHN</name>
<dbReference type="EMBL" id="QRBB01000001">
    <property type="protein sequence ID" value="RDS77075.1"/>
    <property type="molecule type" value="Genomic_DNA"/>
</dbReference>
<feature type="region of interest" description="Disordered" evidence="1">
    <location>
        <begin position="1"/>
        <end position="21"/>
    </location>
</feature>
<organism evidence="3 4">
    <name type="scientific">Alteriqipengyuania lutimaris</name>
    <dbReference type="NCBI Taxonomy" id="1538146"/>
    <lineage>
        <taxon>Bacteria</taxon>
        <taxon>Pseudomonadati</taxon>
        <taxon>Pseudomonadota</taxon>
        <taxon>Alphaproteobacteria</taxon>
        <taxon>Sphingomonadales</taxon>
        <taxon>Erythrobacteraceae</taxon>
        <taxon>Alteriqipengyuania</taxon>
    </lineage>
</organism>
<gene>
    <name evidence="3" type="ORF">DL238_05245</name>
</gene>
<keyword evidence="4" id="KW-1185">Reference proteome</keyword>
<dbReference type="InterPro" id="IPR031316">
    <property type="entry name" value="FlgM_C"/>
</dbReference>
<reference evidence="3 4" key="1">
    <citation type="submission" date="2018-07" db="EMBL/GenBank/DDBJ databases">
        <title>Erythrobacter nanhaiensis sp. nov., a novel member of the genus Erythrobacter isolated from the South China Sea.</title>
        <authorList>
            <person name="Chen X."/>
            <person name="Liu J."/>
        </authorList>
    </citation>
    <scope>NUCLEOTIDE SEQUENCE [LARGE SCALE GENOMIC DNA]</scope>
    <source>
        <strain evidence="3 4">S-5</strain>
    </source>
</reference>
<keyword evidence="3" id="KW-0282">Flagellum</keyword>
<evidence type="ECO:0000256" key="1">
    <source>
        <dbReference type="SAM" id="MobiDB-lite"/>
    </source>
</evidence>
<dbReference type="SUPFAM" id="SSF101498">
    <property type="entry name" value="Anti-sigma factor FlgM"/>
    <property type="match status" value="1"/>
</dbReference>
<protein>
    <submittedName>
        <fullName evidence="3">Flagellar biosynthesis anti-sigma factor FlgM</fullName>
    </submittedName>
</protein>
<keyword evidence="3" id="KW-0966">Cell projection</keyword>
<dbReference type="AlphaFoldDB" id="A0A395LK36"/>
<evidence type="ECO:0000313" key="4">
    <source>
        <dbReference type="Proteomes" id="UP000254101"/>
    </source>
</evidence>
<dbReference type="Pfam" id="PF04316">
    <property type="entry name" value="FlgM"/>
    <property type="match status" value="1"/>
</dbReference>
<sequence length="80" mass="8208">MRRGVAPIERASAVRKPADDATATEGMAAVASVSAGDQAPVDVDRVAEIRKAIEQGTYPLIPTEIADGIIAAGLYQSAGE</sequence>
<comment type="caution">
    <text evidence="3">The sequence shown here is derived from an EMBL/GenBank/DDBJ whole genome shotgun (WGS) entry which is preliminary data.</text>
</comment>
<keyword evidence="3" id="KW-0969">Cilium</keyword>
<accession>A0A395LK36</accession>
<evidence type="ECO:0000313" key="3">
    <source>
        <dbReference type="EMBL" id="RDS77075.1"/>
    </source>
</evidence>
<dbReference type="Proteomes" id="UP000254101">
    <property type="component" value="Unassembled WGS sequence"/>
</dbReference>
<dbReference type="InterPro" id="IPR035890">
    <property type="entry name" value="Anti-sigma-28_factor_FlgM_sf"/>
</dbReference>
<feature type="domain" description="Anti-sigma-28 factor FlgM C-terminal" evidence="2">
    <location>
        <begin position="36"/>
        <end position="70"/>
    </location>
</feature>
<evidence type="ECO:0000259" key="2">
    <source>
        <dbReference type="Pfam" id="PF04316"/>
    </source>
</evidence>
<dbReference type="OrthoDB" id="7392062at2"/>